<feature type="compositionally biased region" description="Polar residues" evidence="1">
    <location>
        <begin position="119"/>
        <end position="130"/>
    </location>
</feature>
<comment type="caution">
    <text evidence="2">The sequence shown here is derived from an EMBL/GenBank/DDBJ whole genome shotgun (WGS) entry which is preliminary data.</text>
</comment>
<gene>
    <name evidence="2" type="ORF">DBV05_g831</name>
</gene>
<proteinExistence type="predicted"/>
<feature type="compositionally biased region" description="Basic and acidic residues" evidence="1">
    <location>
        <begin position="400"/>
        <end position="413"/>
    </location>
</feature>
<evidence type="ECO:0000313" key="2">
    <source>
        <dbReference type="EMBL" id="KAB2580630.1"/>
    </source>
</evidence>
<feature type="region of interest" description="Disordered" evidence="1">
    <location>
        <begin position="227"/>
        <end position="272"/>
    </location>
</feature>
<name>A0A5N5DSJ0_9PEZI</name>
<protein>
    <submittedName>
        <fullName evidence="2">Uncharacterized protein</fullName>
    </submittedName>
</protein>
<sequence length="446" mass="48964">MSSHKATDAETSSPSASTAKELVQGLMHLIMETSREMATAPVRCDDDETDIEKHADRIQDLDNRLVSQALEVWLAHNGNIDLRTFFPAQYKESDSATEHHLDANTQPTKGHPKAPAEQPTDTTASSIIGNPSLFPRTNQLVYETTSLHTFYAWLSKTLPRLPPELVLLVAHTSLLDGTTAPNSSSASIPAIPSLFSYYLPHLYPYPGPCTAHIPNCRDCCTLVIDDEDPDPRHPPPPPNANQPSARQAARRPPPPCSTSDPSSPPLPHRSPYAPVSAPALRGIWSYAQTASTPIRATNAFAPCSAAASEPEWFAPPPAAGAVGTVYDDEAGVWRCGCRVVLMGYGMGPPLPGGGGGGQQWWTDGKERPGKLLWNAWKRGWECGEVERFDPGCCEDQYDSGEEREWDERQEKGREGKKRAGMRWAGSCERCRRRRVEEGRRTDDMGF</sequence>
<feature type="region of interest" description="Disordered" evidence="1">
    <location>
        <begin position="93"/>
        <end position="130"/>
    </location>
</feature>
<reference evidence="2 3" key="1">
    <citation type="journal article" date="2019" name="Sci. Rep.">
        <title>A multi-omics analysis of the grapevine pathogen Lasiodiplodia theobromae reveals that temperature affects the expression of virulence- and pathogenicity-related genes.</title>
        <authorList>
            <person name="Felix C."/>
            <person name="Meneses R."/>
            <person name="Goncalves M.F.M."/>
            <person name="Tilleman L."/>
            <person name="Duarte A.S."/>
            <person name="Jorrin-Novo J.V."/>
            <person name="Van de Peer Y."/>
            <person name="Deforce D."/>
            <person name="Van Nieuwerburgh F."/>
            <person name="Esteves A.C."/>
            <person name="Alves A."/>
        </authorList>
    </citation>
    <scope>NUCLEOTIDE SEQUENCE [LARGE SCALE GENOMIC DNA]</scope>
    <source>
        <strain evidence="2 3">LA-SOL3</strain>
    </source>
</reference>
<organism evidence="2 3">
    <name type="scientific">Lasiodiplodia theobromae</name>
    <dbReference type="NCBI Taxonomy" id="45133"/>
    <lineage>
        <taxon>Eukaryota</taxon>
        <taxon>Fungi</taxon>
        <taxon>Dikarya</taxon>
        <taxon>Ascomycota</taxon>
        <taxon>Pezizomycotina</taxon>
        <taxon>Dothideomycetes</taxon>
        <taxon>Dothideomycetes incertae sedis</taxon>
        <taxon>Botryosphaeriales</taxon>
        <taxon>Botryosphaeriaceae</taxon>
        <taxon>Lasiodiplodia</taxon>
    </lineage>
</organism>
<dbReference type="Proteomes" id="UP000325902">
    <property type="component" value="Unassembled WGS sequence"/>
</dbReference>
<evidence type="ECO:0000256" key="1">
    <source>
        <dbReference type="SAM" id="MobiDB-lite"/>
    </source>
</evidence>
<accession>A0A5N5DSJ0</accession>
<keyword evidence="3" id="KW-1185">Reference proteome</keyword>
<evidence type="ECO:0000313" key="3">
    <source>
        <dbReference type="Proteomes" id="UP000325902"/>
    </source>
</evidence>
<feature type="compositionally biased region" description="Pro residues" evidence="1">
    <location>
        <begin position="251"/>
        <end position="268"/>
    </location>
</feature>
<feature type="region of interest" description="Disordered" evidence="1">
    <location>
        <begin position="398"/>
        <end position="424"/>
    </location>
</feature>
<dbReference type="AlphaFoldDB" id="A0A5N5DSJ0"/>
<feature type="compositionally biased region" description="Basic and acidic residues" evidence="1">
    <location>
        <begin position="93"/>
        <end position="102"/>
    </location>
</feature>
<dbReference type="EMBL" id="VCHE01000003">
    <property type="protein sequence ID" value="KAB2580630.1"/>
    <property type="molecule type" value="Genomic_DNA"/>
</dbReference>